<dbReference type="Proteomes" id="UP001149165">
    <property type="component" value="Unassembled WGS sequence"/>
</dbReference>
<proteinExistence type="predicted"/>
<reference evidence="2" key="2">
    <citation type="journal article" date="2023" name="IMA Fungus">
        <title>Comparative genomic study of the Penicillium genus elucidates a diverse pangenome and 15 lateral gene transfer events.</title>
        <authorList>
            <person name="Petersen C."/>
            <person name="Sorensen T."/>
            <person name="Nielsen M.R."/>
            <person name="Sondergaard T.E."/>
            <person name="Sorensen J.L."/>
            <person name="Fitzpatrick D.A."/>
            <person name="Frisvad J.C."/>
            <person name="Nielsen K.L."/>
        </authorList>
    </citation>
    <scope>NUCLEOTIDE SEQUENCE</scope>
    <source>
        <strain evidence="2">IBT 30069</strain>
    </source>
</reference>
<keyword evidence="3" id="KW-1185">Reference proteome</keyword>
<feature type="region of interest" description="Disordered" evidence="1">
    <location>
        <begin position="260"/>
        <end position="280"/>
    </location>
</feature>
<accession>A0A9W9FIE7</accession>
<comment type="caution">
    <text evidence="2">The sequence shown here is derived from an EMBL/GenBank/DDBJ whole genome shotgun (WGS) entry which is preliminary data.</text>
</comment>
<feature type="compositionally biased region" description="Basic and acidic residues" evidence="1">
    <location>
        <begin position="260"/>
        <end position="273"/>
    </location>
</feature>
<organism evidence="2 3">
    <name type="scientific">Penicillium angulare</name>
    <dbReference type="NCBI Taxonomy" id="116970"/>
    <lineage>
        <taxon>Eukaryota</taxon>
        <taxon>Fungi</taxon>
        <taxon>Dikarya</taxon>
        <taxon>Ascomycota</taxon>
        <taxon>Pezizomycotina</taxon>
        <taxon>Eurotiomycetes</taxon>
        <taxon>Eurotiomycetidae</taxon>
        <taxon>Eurotiales</taxon>
        <taxon>Aspergillaceae</taxon>
        <taxon>Penicillium</taxon>
    </lineage>
</organism>
<reference evidence="2" key="1">
    <citation type="submission" date="2022-11" db="EMBL/GenBank/DDBJ databases">
        <authorList>
            <person name="Petersen C."/>
        </authorList>
    </citation>
    <scope>NUCLEOTIDE SEQUENCE</scope>
    <source>
        <strain evidence="2">IBT 30069</strain>
    </source>
</reference>
<evidence type="ECO:0000256" key="1">
    <source>
        <dbReference type="SAM" id="MobiDB-lite"/>
    </source>
</evidence>
<gene>
    <name evidence="2" type="ORF">N7456_006771</name>
</gene>
<evidence type="ECO:0000313" key="2">
    <source>
        <dbReference type="EMBL" id="KAJ5100719.1"/>
    </source>
</evidence>
<name>A0A9W9FIE7_9EURO</name>
<dbReference type="InterPro" id="IPR022190">
    <property type="entry name" value="DUF3716"/>
</dbReference>
<evidence type="ECO:0000313" key="3">
    <source>
        <dbReference type="Proteomes" id="UP001149165"/>
    </source>
</evidence>
<dbReference type="EMBL" id="JAPQKH010000004">
    <property type="protein sequence ID" value="KAJ5100719.1"/>
    <property type="molecule type" value="Genomic_DNA"/>
</dbReference>
<dbReference type="AlphaFoldDB" id="A0A9W9FIE7"/>
<dbReference type="Pfam" id="PF12511">
    <property type="entry name" value="DUF3716"/>
    <property type="match status" value="1"/>
</dbReference>
<protein>
    <submittedName>
        <fullName evidence="2">Uncharacterized protein</fullName>
    </submittedName>
</protein>
<dbReference type="OrthoDB" id="4338738at2759"/>
<sequence length="280" mass="31417">MPTHLRVEGRRDDSHGPEVKLPKVYVGTVDKEPAEWAERLMALPYTNSRQGNVPTTIALSTLVRMTPQRELRLRPDCRWTADAFNTSLANNRSAVEACLGYVVGVEAPTPCSYCLRNLRSFPVCIIIPDCPQLTACMGCHQNDKDRQCDHYVPPEEAPAAPDPDVFDKLKEVLATTIQTQQDLNTKLLQQLDSWNKARSDFSAMMVAQNDAKGHLSRRANKRFEAAIKECQEAKVDAESVGRNLERQSSLVESALKERAELAARRAARHERPQPRPGFNI</sequence>